<proteinExistence type="predicted"/>
<sequence length="198" mass="21469">MKKVLQNQSMVELLRNAVEAWRRSAPGQMSRETVAIHVTEAHERIGADAATGITFESTSKDAYTRAKSAAQKLYRWFGGDDEQEAKLPANMVPSILAALPIDHRVAVLNQIFCSLGVEVRAVDQVPAIGFDPLKHLKNIAKESAEGKLALIQVGAEASEEQLLQARVELTEAAEAYQAAADDVTAEIHARRALARASA</sequence>
<evidence type="ECO:0000313" key="2">
    <source>
        <dbReference type="EMBL" id="OIJ43421.1"/>
    </source>
</evidence>
<keyword evidence="1" id="KW-0175">Coiled coil</keyword>
<accession>A0A1S2NE96</accession>
<protein>
    <submittedName>
        <fullName evidence="2">Uncharacterized protein</fullName>
    </submittedName>
</protein>
<dbReference type="AlphaFoldDB" id="A0A1S2NE96"/>
<dbReference type="EMBL" id="JRYB01000001">
    <property type="protein sequence ID" value="OIJ43421.1"/>
    <property type="molecule type" value="Genomic_DNA"/>
</dbReference>
<dbReference type="Gene3D" id="1.10.3600.10">
    <property type="entry name" value="Putative bacterial toxin ydaT"/>
    <property type="match status" value="1"/>
</dbReference>
<dbReference type="Proteomes" id="UP000180246">
    <property type="component" value="Unassembled WGS sequence"/>
</dbReference>
<evidence type="ECO:0000256" key="1">
    <source>
        <dbReference type="SAM" id="Coils"/>
    </source>
</evidence>
<feature type="coiled-coil region" evidence="1">
    <location>
        <begin position="155"/>
        <end position="186"/>
    </location>
</feature>
<evidence type="ECO:0000313" key="3">
    <source>
        <dbReference type="Proteomes" id="UP000180246"/>
    </source>
</evidence>
<comment type="caution">
    <text evidence="2">The sequence shown here is derived from an EMBL/GenBank/DDBJ whole genome shotgun (WGS) entry which is preliminary data.</text>
</comment>
<gene>
    <name evidence="2" type="ORF">LO55_5056</name>
</gene>
<organism evidence="2 3">
    <name type="scientific">Massilia timonae</name>
    <dbReference type="NCBI Taxonomy" id="47229"/>
    <lineage>
        <taxon>Bacteria</taxon>
        <taxon>Pseudomonadati</taxon>
        <taxon>Pseudomonadota</taxon>
        <taxon>Betaproteobacteria</taxon>
        <taxon>Burkholderiales</taxon>
        <taxon>Oxalobacteraceae</taxon>
        <taxon>Telluria group</taxon>
        <taxon>Massilia</taxon>
    </lineage>
</organism>
<dbReference type="RefSeq" id="WP_083415553.1">
    <property type="nucleotide sequence ID" value="NZ_JRYB01000001.1"/>
</dbReference>
<name>A0A1S2NE96_9BURK</name>
<dbReference type="InterPro" id="IPR037042">
    <property type="entry name" value="YdaT-like_sf"/>
</dbReference>
<reference evidence="2 3" key="1">
    <citation type="submission" date="2014-10" db="EMBL/GenBank/DDBJ databases">
        <authorList>
            <person name="Seo M.-J."/>
            <person name="Seok Y.J."/>
            <person name="Cha I.-T."/>
        </authorList>
    </citation>
    <scope>NUCLEOTIDE SEQUENCE [LARGE SCALE GENOMIC DNA]</scope>
    <source>
        <strain evidence="2 3">NEU</strain>
    </source>
</reference>